<evidence type="ECO:0000256" key="2">
    <source>
        <dbReference type="ARBA" id="ARBA00010961"/>
    </source>
</evidence>
<keyword evidence="6" id="KW-0814">Transposable element</keyword>
<keyword evidence="5 6" id="KW-0233">DNA recombination</keyword>
<dbReference type="InterPro" id="IPR001207">
    <property type="entry name" value="Transposase_mutator"/>
</dbReference>
<dbReference type="Pfam" id="PF00872">
    <property type="entry name" value="Transposase_mut"/>
    <property type="match status" value="1"/>
</dbReference>
<dbReference type="PANTHER" id="PTHR33217">
    <property type="entry name" value="TRANSPOSASE FOR INSERTION SEQUENCE ELEMENT IS1081"/>
    <property type="match status" value="1"/>
</dbReference>
<evidence type="ECO:0000256" key="4">
    <source>
        <dbReference type="ARBA" id="ARBA00023125"/>
    </source>
</evidence>
<dbReference type="GO" id="GO:0006313">
    <property type="term" value="P:DNA transposition"/>
    <property type="evidence" value="ECO:0007669"/>
    <property type="project" value="UniProtKB-UniRule"/>
</dbReference>
<keyword evidence="4 6" id="KW-0238">DNA-binding</keyword>
<dbReference type="NCBIfam" id="NF033543">
    <property type="entry name" value="transpos_IS256"/>
    <property type="match status" value="1"/>
</dbReference>
<dbReference type="EMBL" id="CP046176">
    <property type="protein sequence ID" value="QJR78940.1"/>
    <property type="molecule type" value="Genomic_DNA"/>
</dbReference>
<organism evidence="7 8">
    <name type="scientific">Phocaeicola dorei</name>
    <dbReference type="NCBI Taxonomy" id="357276"/>
    <lineage>
        <taxon>Bacteria</taxon>
        <taxon>Pseudomonadati</taxon>
        <taxon>Bacteroidota</taxon>
        <taxon>Bacteroidia</taxon>
        <taxon>Bacteroidales</taxon>
        <taxon>Bacteroidaceae</taxon>
        <taxon>Phocaeicola</taxon>
    </lineage>
</organism>
<dbReference type="PANTHER" id="PTHR33217:SF8">
    <property type="entry name" value="MUTATOR FAMILY TRANSPOSASE"/>
    <property type="match status" value="1"/>
</dbReference>
<evidence type="ECO:0000256" key="1">
    <source>
        <dbReference type="ARBA" id="ARBA00002190"/>
    </source>
</evidence>
<comment type="function">
    <text evidence="1 6">Required for the transposition of the insertion element.</text>
</comment>
<evidence type="ECO:0000313" key="7">
    <source>
        <dbReference type="EMBL" id="QJR78940.1"/>
    </source>
</evidence>
<dbReference type="PROSITE" id="PS01007">
    <property type="entry name" value="TRANSPOSASE_MUTATOR"/>
    <property type="match status" value="1"/>
</dbReference>
<name>A0A858XTU6_9BACT</name>
<dbReference type="GO" id="GO:0003677">
    <property type="term" value="F:DNA binding"/>
    <property type="evidence" value="ECO:0007669"/>
    <property type="project" value="UniProtKB-UniRule"/>
</dbReference>
<evidence type="ECO:0000256" key="3">
    <source>
        <dbReference type="ARBA" id="ARBA00022578"/>
    </source>
</evidence>
<comment type="similarity">
    <text evidence="2 6">Belongs to the transposase mutator family.</text>
</comment>
<gene>
    <name evidence="7" type="ORF">GKD17_22490</name>
</gene>
<dbReference type="GO" id="GO:0004803">
    <property type="term" value="F:transposase activity"/>
    <property type="evidence" value="ECO:0007669"/>
    <property type="project" value="UniProtKB-UniRule"/>
</dbReference>
<reference evidence="7 8" key="1">
    <citation type="submission" date="2019-11" db="EMBL/GenBank/DDBJ databases">
        <title>Complete genome sequence of Bacteroides dorei DSM 17855.</title>
        <authorList>
            <person name="Russell J.T."/>
        </authorList>
    </citation>
    <scope>NUCLEOTIDE SEQUENCE [LARGE SCALE GENOMIC DNA]</scope>
    <source>
        <strain evidence="7 8">DSM 17855</strain>
    </source>
</reference>
<protein>
    <recommendedName>
        <fullName evidence="6">Mutator family transposase</fullName>
    </recommendedName>
</protein>
<dbReference type="Proteomes" id="UP000500949">
    <property type="component" value="Chromosome"/>
</dbReference>
<proteinExistence type="inferred from homology"/>
<evidence type="ECO:0000313" key="8">
    <source>
        <dbReference type="Proteomes" id="UP000500949"/>
    </source>
</evidence>
<dbReference type="RefSeq" id="WP_007834088.1">
    <property type="nucleotide sequence ID" value="NZ_CP046176.1"/>
</dbReference>
<dbReference type="AlphaFoldDB" id="A0A858XTU6"/>
<keyword evidence="3 6" id="KW-0815">Transposition</keyword>
<dbReference type="GeneID" id="93449440"/>
<accession>A0A858XTU6</accession>
<sequence>MVLTKEQLSELICKHSERENGLQDLLEILLESMMVSERREYLRENSASGNKCNGFRPGHSYGHGRTLTFRIPRDRYGNFHPRILAILRHQEDECERLAGTLYTKGLTQEQVGEVFQDIYGEHYSKASISRMLDYLREDVSQWLTRSLEAYYPIVFIDCVHMKIHRKRSVETEAFYVVLAVREDKRREVLGIFNKPTESALGWGEILTELHERGVRKIGLVCADGLKGLEDVISAVFPGTPLQRCTTHLKRNLLSCVRNGDKGDLAEDLRQVFRTGDRSYTVERAWEQWQRLCKKWGQDYRSFRRRAEDPAYKAYFTYLNYEARIQSMIYTTNWIERLQKDFRRVTRMRGAMPNEESVLLLMGKTAMDKKSYLRPVPRIDLDRELFPE</sequence>
<evidence type="ECO:0000256" key="6">
    <source>
        <dbReference type="RuleBase" id="RU365089"/>
    </source>
</evidence>
<evidence type="ECO:0000256" key="5">
    <source>
        <dbReference type="ARBA" id="ARBA00023172"/>
    </source>
</evidence>